<dbReference type="PANTHER" id="PTHR33406">
    <property type="entry name" value="MEMBRANE PROTEIN MJ1562-RELATED"/>
    <property type="match status" value="1"/>
</dbReference>
<evidence type="ECO:0000313" key="11">
    <source>
        <dbReference type="Proteomes" id="UP000095705"/>
    </source>
</evidence>
<feature type="domain" description="Membrane transport protein MMPL" evidence="9">
    <location>
        <begin position="45"/>
        <end position="349"/>
    </location>
</feature>
<feature type="transmembrane region" description="Helical" evidence="7">
    <location>
        <begin position="161"/>
        <end position="178"/>
    </location>
</feature>
<sequence length="700" mass="71031">MCAAVALVAALLSLPAVSGAFGAGGTIATGTESTRAQTQAEVLGVGTPDLVLAVTVRDGGARPAVAAGAGVVARVLAGEPAVRTVQSAATGDPWLMSRDGRTGLVTVSLSGSDADRKEAALRLVPKARAAVPGMRVDASGVSWATAEIDQQGGADLLKAELWAAPLIVLLLLLTYGSWAAAALPLVVAMLAVVCCVPLLGLLAQVSDVSAFAVNAAAAIGFGLSIDFTLFVLARYREEHAKGTPRARALDVALTTSGRCVFCSAVVISSCLVALAAIPVPLLRALALAGVAVTLLAALATLTVLPAALTLLGDRVDGADPLRRLRRAPIGGASRFWRELARRVTARPVAAGLGALAVLAVMAWPATGLRLGAIDERTLPPTASAAGAAADLRGRFDVPPERVQVVVLERPGAGLGNYTAAVARLPHVGAVRVVPNPAAGRPGQAAHEWRPAVVLVAATVGPDTPQAGRLVDGLRKTPAPGPVLVGGRAAQITDTTDAVRGALPWVAVAMCVVLLAALTAFTRSAVAPLKALAVALISLAAVLGLIVWAFQYGHGSDVLGGFTVTGSLDASLLLFTLAVAFGLSIDYEVFLLGRIREEFDRGLGNQAAIVKGISRTGRLMTSAAAALAISTAAITTSHVTILKLMGAGIACAAILDAILVRGILVPAVMALLGSANWWKPAPIGRRRRPGARTATTEPAAS</sequence>
<feature type="transmembrane region" description="Helical" evidence="7">
    <location>
        <begin position="501"/>
        <end position="521"/>
    </location>
</feature>
<feature type="transmembrane region" description="Helical" evidence="7">
    <location>
        <begin position="185"/>
        <end position="205"/>
    </location>
</feature>
<dbReference type="STRING" id="36818.BGK67_00835"/>
<evidence type="ECO:0000256" key="6">
    <source>
        <dbReference type="ARBA" id="ARBA00023136"/>
    </source>
</evidence>
<feature type="transmembrane region" description="Helical" evidence="7">
    <location>
        <begin position="285"/>
        <end position="312"/>
    </location>
</feature>
<comment type="similarity">
    <text evidence="2">Belongs to the resistance-nodulation-cell division (RND) (TC 2.A.6) family. MmpL subfamily.</text>
</comment>
<evidence type="ECO:0000256" key="1">
    <source>
        <dbReference type="ARBA" id="ARBA00004651"/>
    </source>
</evidence>
<name>A0A1E5PKQ7_9ACTN</name>
<evidence type="ECO:0000256" key="8">
    <source>
        <dbReference type="SAM" id="SignalP"/>
    </source>
</evidence>
<protein>
    <recommendedName>
        <fullName evidence="9">Membrane transport protein MMPL domain-containing protein</fullName>
    </recommendedName>
</protein>
<evidence type="ECO:0000256" key="7">
    <source>
        <dbReference type="SAM" id="Phobius"/>
    </source>
</evidence>
<evidence type="ECO:0000259" key="9">
    <source>
        <dbReference type="Pfam" id="PF03176"/>
    </source>
</evidence>
<dbReference type="Proteomes" id="UP000095705">
    <property type="component" value="Unassembled WGS sequence"/>
</dbReference>
<feature type="transmembrane region" description="Helical" evidence="7">
    <location>
        <begin position="569"/>
        <end position="591"/>
    </location>
</feature>
<organism evidence="10 11">
    <name type="scientific">Streptomyces subrutilus</name>
    <dbReference type="NCBI Taxonomy" id="36818"/>
    <lineage>
        <taxon>Bacteria</taxon>
        <taxon>Bacillati</taxon>
        <taxon>Actinomycetota</taxon>
        <taxon>Actinomycetes</taxon>
        <taxon>Kitasatosporales</taxon>
        <taxon>Streptomycetaceae</taxon>
        <taxon>Streptomyces</taxon>
    </lineage>
</organism>
<evidence type="ECO:0000313" key="10">
    <source>
        <dbReference type="EMBL" id="OEJ30110.1"/>
    </source>
</evidence>
<reference evidence="10 11" key="1">
    <citation type="submission" date="2016-08" db="EMBL/GenBank/DDBJ databases">
        <title>The complete genome of Streptomyces subrutilus 10-1-1.</title>
        <authorList>
            <person name="Chen X."/>
        </authorList>
    </citation>
    <scope>NUCLEOTIDE SEQUENCE [LARGE SCALE GENOMIC DNA]</scope>
    <source>
        <strain evidence="10 11">10-1-1</strain>
    </source>
</reference>
<keyword evidence="8" id="KW-0732">Signal</keyword>
<evidence type="ECO:0000256" key="2">
    <source>
        <dbReference type="ARBA" id="ARBA00010157"/>
    </source>
</evidence>
<dbReference type="SUPFAM" id="SSF82866">
    <property type="entry name" value="Multidrug efflux transporter AcrB transmembrane domain"/>
    <property type="match status" value="2"/>
</dbReference>
<feature type="transmembrane region" description="Helical" evidence="7">
    <location>
        <begin position="618"/>
        <end position="640"/>
    </location>
</feature>
<keyword evidence="4 7" id="KW-0812">Transmembrane</keyword>
<dbReference type="EMBL" id="MEHK01000001">
    <property type="protein sequence ID" value="OEJ30110.1"/>
    <property type="molecule type" value="Genomic_DNA"/>
</dbReference>
<dbReference type="GO" id="GO:0005886">
    <property type="term" value="C:plasma membrane"/>
    <property type="evidence" value="ECO:0007669"/>
    <property type="project" value="UniProtKB-SubCell"/>
</dbReference>
<feature type="transmembrane region" description="Helical" evidence="7">
    <location>
        <begin position="528"/>
        <end position="549"/>
    </location>
</feature>
<feature type="transmembrane region" description="Helical" evidence="7">
    <location>
        <begin position="211"/>
        <end position="235"/>
    </location>
</feature>
<dbReference type="InterPro" id="IPR050545">
    <property type="entry name" value="Mycobact_MmpL"/>
</dbReference>
<keyword evidence="5 7" id="KW-1133">Transmembrane helix</keyword>
<dbReference type="PANTHER" id="PTHR33406:SF11">
    <property type="entry name" value="MEMBRANE PROTEIN SCO6666-RELATED"/>
    <property type="match status" value="1"/>
</dbReference>
<comment type="caution">
    <text evidence="10">The sequence shown here is derived from an EMBL/GenBank/DDBJ whole genome shotgun (WGS) entry which is preliminary data.</text>
</comment>
<feature type="transmembrane region" description="Helical" evidence="7">
    <location>
        <begin position="256"/>
        <end position="279"/>
    </location>
</feature>
<feature type="signal peptide" evidence="8">
    <location>
        <begin position="1"/>
        <end position="22"/>
    </location>
</feature>
<dbReference type="Gene3D" id="1.20.1640.10">
    <property type="entry name" value="Multidrug efflux transporter AcrB transmembrane domain"/>
    <property type="match status" value="2"/>
</dbReference>
<keyword evidence="6 7" id="KW-0472">Membrane</keyword>
<gene>
    <name evidence="10" type="ORF">BGK67_00835</name>
</gene>
<keyword evidence="11" id="KW-1185">Reference proteome</keyword>
<proteinExistence type="inferred from homology"/>
<feature type="transmembrane region" description="Helical" evidence="7">
    <location>
        <begin position="646"/>
        <end position="677"/>
    </location>
</feature>
<feature type="chain" id="PRO_5009183449" description="Membrane transport protein MMPL domain-containing protein" evidence="8">
    <location>
        <begin position="23"/>
        <end position="700"/>
    </location>
</feature>
<dbReference type="AlphaFoldDB" id="A0A1E5PKQ7"/>
<feature type="transmembrane region" description="Helical" evidence="7">
    <location>
        <begin position="343"/>
        <end position="363"/>
    </location>
</feature>
<dbReference type="Pfam" id="PF03176">
    <property type="entry name" value="MMPL"/>
    <property type="match status" value="2"/>
</dbReference>
<evidence type="ECO:0000256" key="5">
    <source>
        <dbReference type="ARBA" id="ARBA00022989"/>
    </source>
</evidence>
<feature type="domain" description="Membrane transport protein MMPL" evidence="9">
    <location>
        <begin position="477"/>
        <end position="679"/>
    </location>
</feature>
<evidence type="ECO:0000256" key="4">
    <source>
        <dbReference type="ARBA" id="ARBA00022692"/>
    </source>
</evidence>
<comment type="subcellular location">
    <subcellularLocation>
        <location evidence="1">Cell membrane</location>
        <topology evidence="1">Multi-pass membrane protein</topology>
    </subcellularLocation>
</comment>
<dbReference type="InterPro" id="IPR004869">
    <property type="entry name" value="MMPL_dom"/>
</dbReference>
<keyword evidence="3" id="KW-1003">Cell membrane</keyword>
<accession>A0A1E5PKQ7</accession>
<evidence type="ECO:0000256" key="3">
    <source>
        <dbReference type="ARBA" id="ARBA00022475"/>
    </source>
</evidence>